<evidence type="ECO:0000313" key="3">
    <source>
        <dbReference type="EMBL" id="KAH8693290.1"/>
    </source>
</evidence>
<comment type="caution">
    <text evidence="3">The sequence shown here is derived from an EMBL/GenBank/DDBJ whole genome shotgun (WGS) entry which is preliminary data.</text>
</comment>
<feature type="coiled-coil region" evidence="1">
    <location>
        <begin position="295"/>
        <end position="364"/>
    </location>
</feature>
<proteinExistence type="predicted"/>
<protein>
    <submittedName>
        <fullName evidence="3">Uncharacterized protein</fullName>
    </submittedName>
</protein>
<name>A0AAD4KK95_9EURO</name>
<dbReference type="AlphaFoldDB" id="A0AAD4KK95"/>
<sequence length="374" mass="42279">MHTLRSYRVTFSIQPEKLALLEKRSRNPNRNARREMTFDAYCERDKEELVKCRDKNLHLPWEEFHQTFYPFLSIRDLKFIYGVCTCPLKVAVHAAVRELNERRYGPYAANFNERRIIYESSAAPEDDLPCPESISASDSNQVLQSTIETPRIPCRDILKHGDSQLSHVSIPENNEELDNSGSSASRHDSQRQSANATPGHFSNCLPSSNSVRAASSVLSLAVPGQEENAITQIISPEAYKRDDSKEIKISTYDLVERLSTGWAAKNNNGAVRQRCEEVRSEARMSLALSLVSKMADDARRDLEAAGHKLQRAEDVEASAQKALAERDANIMVLHDEINGLKEQLEDSEECNRQLKEANVSMREKLSSIQAVFTR</sequence>
<dbReference type="RefSeq" id="XP_046069163.1">
    <property type="nucleotide sequence ID" value="XM_046214399.1"/>
</dbReference>
<organism evidence="3 4">
    <name type="scientific">Talaromyces proteolyticus</name>
    <dbReference type="NCBI Taxonomy" id="1131652"/>
    <lineage>
        <taxon>Eukaryota</taxon>
        <taxon>Fungi</taxon>
        <taxon>Dikarya</taxon>
        <taxon>Ascomycota</taxon>
        <taxon>Pezizomycotina</taxon>
        <taxon>Eurotiomycetes</taxon>
        <taxon>Eurotiomycetidae</taxon>
        <taxon>Eurotiales</taxon>
        <taxon>Trichocomaceae</taxon>
        <taxon>Talaromyces</taxon>
        <taxon>Talaromyces sect. Bacilispori</taxon>
    </lineage>
</organism>
<dbReference type="GeneID" id="70244686"/>
<keyword evidence="4" id="KW-1185">Reference proteome</keyword>
<accession>A0AAD4KK95</accession>
<dbReference type="Proteomes" id="UP001201262">
    <property type="component" value="Unassembled WGS sequence"/>
</dbReference>
<evidence type="ECO:0000256" key="1">
    <source>
        <dbReference type="SAM" id="Coils"/>
    </source>
</evidence>
<evidence type="ECO:0000256" key="2">
    <source>
        <dbReference type="SAM" id="MobiDB-lite"/>
    </source>
</evidence>
<gene>
    <name evidence="3" type="ORF">BGW36DRAFT_362811</name>
</gene>
<dbReference type="EMBL" id="JAJTJA010000010">
    <property type="protein sequence ID" value="KAH8693290.1"/>
    <property type="molecule type" value="Genomic_DNA"/>
</dbReference>
<reference evidence="3" key="1">
    <citation type="submission" date="2021-12" db="EMBL/GenBank/DDBJ databases">
        <title>Convergent genome expansion in fungi linked to evolution of root-endophyte symbiosis.</title>
        <authorList>
            <consortium name="DOE Joint Genome Institute"/>
            <person name="Ke Y.-H."/>
            <person name="Bonito G."/>
            <person name="Liao H.-L."/>
            <person name="Looney B."/>
            <person name="Rojas-Flechas A."/>
            <person name="Nash J."/>
            <person name="Hameed K."/>
            <person name="Schadt C."/>
            <person name="Martin F."/>
            <person name="Crous P.W."/>
            <person name="Miettinen O."/>
            <person name="Magnuson J.K."/>
            <person name="Labbe J."/>
            <person name="Jacobson D."/>
            <person name="Doktycz M.J."/>
            <person name="Veneault-Fourrey C."/>
            <person name="Kuo A."/>
            <person name="Mondo S."/>
            <person name="Calhoun S."/>
            <person name="Riley R."/>
            <person name="Ohm R."/>
            <person name="LaButti K."/>
            <person name="Andreopoulos B."/>
            <person name="Pangilinan J."/>
            <person name="Nolan M."/>
            <person name="Tritt A."/>
            <person name="Clum A."/>
            <person name="Lipzen A."/>
            <person name="Daum C."/>
            <person name="Barry K."/>
            <person name="Grigoriev I.V."/>
            <person name="Vilgalys R."/>
        </authorList>
    </citation>
    <scope>NUCLEOTIDE SEQUENCE</scope>
    <source>
        <strain evidence="3">PMI_201</strain>
    </source>
</reference>
<feature type="region of interest" description="Disordered" evidence="2">
    <location>
        <begin position="173"/>
        <end position="204"/>
    </location>
</feature>
<keyword evidence="1" id="KW-0175">Coiled coil</keyword>
<evidence type="ECO:0000313" key="4">
    <source>
        <dbReference type="Proteomes" id="UP001201262"/>
    </source>
</evidence>